<feature type="signal peptide" evidence="2">
    <location>
        <begin position="1"/>
        <end position="34"/>
    </location>
</feature>
<proteinExistence type="predicted"/>
<evidence type="ECO:0000256" key="1">
    <source>
        <dbReference type="SAM" id="Coils"/>
    </source>
</evidence>
<keyword evidence="1" id="KW-0175">Coiled coil</keyword>
<comment type="caution">
    <text evidence="3">The sequence shown here is derived from an EMBL/GenBank/DDBJ whole genome shotgun (WGS) entry which is preliminary data.</text>
</comment>
<name>G2DE01_9GAMM</name>
<keyword evidence="2" id="KW-0732">Signal</keyword>
<evidence type="ECO:0008006" key="5">
    <source>
        <dbReference type="Google" id="ProtNLM"/>
    </source>
</evidence>
<feature type="coiled-coil region" evidence="1">
    <location>
        <begin position="175"/>
        <end position="204"/>
    </location>
</feature>
<organism evidence="3 4">
    <name type="scientific">endosymbiont of Riftia pachyptila</name>
    <name type="common">vent Ph05</name>
    <dbReference type="NCBI Taxonomy" id="1048808"/>
    <lineage>
        <taxon>Bacteria</taxon>
        <taxon>Pseudomonadati</taxon>
        <taxon>Pseudomonadota</taxon>
        <taxon>Gammaproteobacteria</taxon>
        <taxon>sulfur-oxidizing symbionts</taxon>
    </lineage>
</organism>
<sequence>MSMRVPQKNGCYLRLCWHFSVICSVCFASLGVHASPPDINAFLLAAREGVEVLDVEESWRGMASLKPASMPLEDVELRMEFDNGGVSEGDYVVRLHPRSFSRMQAETQQWQARETMLEARYRSLLSEALRERYRQLLETMRLSRERDLQERRITLLKERISAYQSLSESQEFRFAKLLESDQDLAQARLQQMRLQRALKTQQEALRQQGVSIEEKLDDSWLKSVAGVMQAIDEMPQLDEAAQANPLLTSKLSAVQVAETQLTKQRAKQGLQFSFFDLGYDAAKENSRSYSIGLGIKIPLGTAADPGLAEARTRLNSARREQQLLQQELPQQLHMVRVELQELQQAYGLVMDRLQELDGIGDDLASSLMIYRIFEDRLQWKLEEAKIRQQILERYVDLLHLSGQLARLPLKNHLSKQDDQL</sequence>
<accession>G2DE01</accession>
<reference evidence="3" key="1">
    <citation type="journal article" date="2011" name="ISME J.">
        <title>The endosymbionts of the deep-sea tubeworms Riftia pachyptila and Tevnia jerichonana share an identical physiology as revealed by proteogenomic analyses.</title>
        <authorList>
            <person name="Gardebrecht A."/>
            <person name="Markert S."/>
            <person name="Felbeck H."/>
            <person name="Thuermer A."/>
            <person name="Albrecht D."/>
            <person name="Wollherr A."/>
            <person name="Kabisch J."/>
            <person name="Lehmann R."/>
            <person name="Daniel R."/>
            <person name="Liesegang H."/>
            <person name="Hecker M."/>
            <person name="Sievert S.M."/>
            <person name="Schweder T."/>
        </authorList>
    </citation>
    <scope>NUCLEOTIDE SEQUENCE [LARGE SCALE GENOMIC DNA]</scope>
</reference>
<evidence type="ECO:0000256" key="2">
    <source>
        <dbReference type="SAM" id="SignalP"/>
    </source>
</evidence>
<protein>
    <recommendedName>
        <fullName evidence="5">TolC family protein</fullName>
    </recommendedName>
</protein>
<dbReference type="SUPFAM" id="SSF56954">
    <property type="entry name" value="Outer membrane efflux proteins (OEP)"/>
    <property type="match status" value="1"/>
</dbReference>
<keyword evidence="4" id="KW-1185">Reference proteome</keyword>
<evidence type="ECO:0000313" key="3">
    <source>
        <dbReference type="EMBL" id="EGV51165.1"/>
    </source>
</evidence>
<feature type="chain" id="PRO_5003428416" description="TolC family protein" evidence="2">
    <location>
        <begin position="35"/>
        <end position="420"/>
    </location>
</feature>
<dbReference type="Proteomes" id="UP000004491">
    <property type="component" value="Unassembled WGS sequence"/>
</dbReference>
<dbReference type="AlphaFoldDB" id="G2DE01"/>
<dbReference type="EMBL" id="AFOC01000047">
    <property type="protein sequence ID" value="EGV51165.1"/>
    <property type="molecule type" value="Genomic_DNA"/>
</dbReference>
<evidence type="ECO:0000313" key="4">
    <source>
        <dbReference type="Proteomes" id="UP000004491"/>
    </source>
</evidence>
<gene>
    <name evidence="3" type="ORF">Rifp1Sym_bt00150</name>
</gene>
<dbReference type="Gene3D" id="1.20.1600.10">
    <property type="entry name" value="Outer membrane efflux proteins (OEP)"/>
    <property type="match status" value="1"/>
</dbReference>